<keyword evidence="4 13" id="KW-0812">Transmembrane</keyword>
<keyword evidence="6 13" id="KW-1133">Transmembrane helix</keyword>
<organism evidence="15 16">
    <name type="scientific">Pseudooceanicola nitratireducens</name>
    <dbReference type="NCBI Taxonomy" id="517719"/>
    <lineage>
        <taxon>Bacteria</taxon>
        <taxon>Pseudomonadati</taxon>
        <taxon>Pseudomonadota</taxon>
        <taxon>Alphaproteobacteria</taxon>
        <taxon>Rhodobacterales</taxon>
        <taxon>Paracoccaceae</taxon>
        <taxon>Pseudooceanicola</taxon>
    </lineage>
</organism>
<evidence type="ECO:0000313" key="15">
    <source>
        <dbReference type="EMBL" id="SFC33585.1"/>
    </source>
</evidence>
<comment type="subcellular location">
    <subcellularLocation>
        <location evidence="13">Cell membrane</location>
        <topology evidence="13">Single-pass membrane protein</topology>
    </subcellularLocation>
    <subcellularLocation>
        <location evidence="12">Endomembrane system</location>
        <topology evidence="12">Single-pass membrane protein</topology>
    </subcellularLocation>
</comment>
<keyword evidence="2 13" id="KW-0813">Transport</keyword>
<dbReference type="EMBL" id="FOLX01000001">
    <property type="protein sequence ID" value="SFC33585.1"/>
    <property type="molecule type" value="Genomic_DNA"/>
</dbReference>
<evidence type="ECO:0000256" key="12">
    <source>
        <dbReference type="ARBA" id="ARBA00037847"/>
    </source>
</evidence>
<evidence type="ECO:0000256" key="4">
    <source>
        <dbReference type="ARBA" id="ARBA00022692"/>
    </source>
</evidence>
<feature type="transmembrane region" description="Helical" evidence="13">
    <location>
        <begin position="38"/>
        <end position="57"/>
    </location>
</feature>
<reference evidence="15 16" key="1">
    <citation type="submission" date="2016-10" db="EMBL/GenBank/DDBJ databases">
        <authorList>
            <person name="de Groot N.N."/>
        </authorList>
    </citation>
    <scope>NUCLEOTIDE SEQUENCE [LARGE SCALE GENOMIC DNA]</scope>
    <source>
        <strain evidence="15 16">DSM 29619</strain>
    </source>
</reference>
<keyword evidence="8 13" id="KW-0472">Membrane</keyword>
<dbReference type="AlphaFoldDB" id="A0A1I1IBY0"/>
<keyword evidence="7 13" id="KW-0406">Ion transport</keyword>
<comment type="function">
    <text evidence="10 13">F(1)F(0) ATP synthase produces ATP from ADP in the presence of a proton or sodium gradient. F-type ATPases consist of two structural domains, F(1) containing the extramembraneous catalytic core and F(0) containing the membrane proton channel, linked together by a central stalk and a peripheral stalk. During catalysis, ATP synthesis in the catalytic domain of F(1) is coupled via a rotary mechanism of the central stalk subunits to proton translocation.</text>
</comment>
<evidence type="ECO:0000256" key="6">
    <source>
        <dbReference type="ARBA" id="ARBA00022989"/>
    </source>
</evidence>
<dbReference type="Proteomes" id="UP000231644">
    <property type="component" value="Unassembled WGS sequence"/>
</dbReference>
<evidence type="ECO:0000256" key="10">
    <source>
        <dbReference type="ARBA" id="ARBA00025198"/>
    </source>
</evidence>
<keyword evidence="16" id="KW-1185">Reference proteome</keyword>
<keyword evidence="9 13" id="KW-0066">ATP synthesis</keyword>
<evidence type="ECO:0000256" key="1">
    <source>
        <dbReference type="ARBA" id="ARBA00005513"/>
    </source>
</evidence>
<protein>
    <recommendedName>
        <fullName evidence="13">ATP synthase subunit b</fullName>
    </recommendedName>
    <alternativeName>
        <fullName evidence="13">ATP synthase F(0) sector subunit b</fullName>
    </alternativeName>
    <alternativeName>
        <fullName evidence="13">ATPase subunit I</fullName>
    </alternativeName>
    <alternativeName>
        <fullName evidence="13">F-type ATPase subunit b</fullName>
        <shortName evidence="13">F-ATPase subunit b</shortName>
    </alternativeName>
</protein>
<dbReference type="RefSeq" id="WP_093450193.1">
    <property type="nucleotide sequence ID" value="NZ_BAABWI010000001.1"/>
</dbReference>
<keyword evidence="3 13" id="KW-0138">CF(0)</keyword>
<evidence type="ECO:0000256" key="8">
    <source>
        <dbReference type="ARBA" id="ARBA00023136"/>
    </source>
</evidence>
<dbReference type="InterPro" id="IPR002146">
    <property type="entry name" value="ATP_synth_b/b'su_bac/chlpt"/>
</dbReference>
<dbReference type="GO" id="GO:0012505">
    <property type="term" value="C:endomembrane system"/>
    <property type="evidence" value="ECO:0007669"/>
    <property type="project" value="UniProtKB-SubCell"/>
</dbReference>
<evidence type="ECO:0000256" key="5">
    <source>
        <dbReference type="ARBA" id="ARBA00022781"/>
    </source>
</evidence>
<evidence type="ECO:0000256" key="3">
    <source>
        <dbReference type="ARBA" id="ARBA00022547"/>
    </source>
</evidence>
<keyword evidence="13" id="KW-1003">Cell membrane</keyword>
<dbReference type="InterPro" id="IPR050059">
    <property type="entry name" value="ATP_synthase_B_chain"/>
</dbReference>
<dbReference type="HAMAP" id="MF_01398">
    <property type="entry name" value="ATP_synth_b_bprime"/>
    <property type="match status" value="1"/>
</dbReference>
<evidence type="ECO:0000256" key="2">
    <source>
        <dbReference type="ARBA" id="ARBA00022448"/>
    </source>
</evidence>
<proteinExistence type="inferred from homology"/>
<gene>
    <name evidence="13" type="primary">atpF</name>
    <name evidence="15" type="ORF">SAMN05421762_0589</name>
</gene>
<evidence type="ECO:0000313" key="16">
    <source>
        <dbReference type="Proteomes" id="UP000231644"/>
    </source>
</evidence>
<dbReference type="GO" id="GO:0046933">
    <property type="term" value="F:proton-transporting ATP synthase activity, rotational mechanism"/>
    <property type="evidence" value="ECO:0007669"/>
    <property type="project" value="UniProtKB-UniRule"/>
</dbReference>
<dbReference type="CDD" id="cd06503">
    <property type="entry name" value="ATP-synt_Fo_b"/>
    <property type="match status" value="1"/>
</dbReference>
<sequence length="185" mass="19025">MATPTGDGLADATGVATHAEGAAPGMPQLNFDHWGNQVFWLLITLVVIYLILSRVALPRISAVLAERTGTITNDIAAAEDLKQKAVEAEAAYDKALADARVEAGKIVADTKAEIQADLDAATAKADAEIAAKAAEGEKAIAEIRANALESIEAVAKDTAAAIVSGLGFSAEAKTVDQAVADRMKG</sequence>
<name>A0A1I1IBY0_9RHOB</name>
<dbReference type="GO" id="GO:0005886">
    <property type="term" value="C:plasma membrane"/>
    <property type="evidence" value="ECO:0007669"/>
    <property type="project" value="UniProtKB-SubCell"/>
</dbReference>
<evidence type="ECO:0000256" key="7">
    <source>
        <dbReference type="ARBA" id="ARBA00023065"/>
    </source>
</evidence>
<dbReference type="OrthoDB" id="9805716at2"/>
<evidence type="ECO:0000256" key="14">
    <source>
        <dbReference type="RuleBase" id="RU003848"/>
    </source>
</evidence>
<dbReference type="PANTHER" id="PTHR33445">
    <property type="entry name" value="ATP SYNTHASE SUBUNIT B', CHLOROPLASTIC"/>
    <property type="match status" value="1"/>
</dbReference>
<comment type="function">
    <text evidence="11">Component of the F(0) channel, it forms part of the peripheral stalk, linking F(1) to F(0). The b'-subunit is a diverged and duplicated form of b found in plants and photosynthetic bacteria.</text>
</comment>
<evidence type="ECO:0000256" key="9">
    <source>
        <dbReference type="ARBA" id="ARBA00023310"/>
    </source>
</evidence>
<dbReference type="Pfam" id="PF00430">
    <property type="entry name" value="ATP-synt_B"/>
    <property type="match status" value="1"/>
</dbReference>
<comment type="similarity">
    <text evidence="1 13 14">Belongs to the ATPase B chain family.</text>
</comment>
<evidence type="ECO:0000256" key="11">
    <source>
        <dbReference type="ARBA" id="ARBA00025614"/>
    </source>
</evidence>
<keyword evidence="5 13" id="KW-0375">Hydrogen ion transport</keyword>
<dbReference type="GO" id="GO:0045259">
    <property type="term" value="C:proton-transporting ATP synthase complex"/>
    <property type="evidence" value="ECO:0007669"/>
    <property type="project" value="UniProtKB-KW"/>
</dbReference>
<dbReference type="PANTHER" id="PTHR33445:SF1">
    <property type="entry name" value="ATP SYNTHASE SUBUNIT B"/>
    <property type="match status" value="1"/>
</dbReference>
<dbReference type="GO" id="GO:0046961">
    <property type="term" value="F:proton-transporting ATPase activity, rotational mechanism"/>
    <property type="evidence" value="ECO:0007669"/>
    <property type="project" value="TreeGrafter"/>
</dbReference>
<comment type="subunit">
    <text evidence="13">F-type ATPases have 2 components, F(1) - the catalytic core - and F(0) - the membrane proton channel. F(1) has five subunits: alpha(3), beta(3), gamma(1), delta(1), epsilon(1). F(0) has three main subunits: a(1), b(2) and c(10-14). The alpha and beta chains form an alternating ring which encloses part of the gamma chain. F(1) is attached to F(0) by a central stalk formed by the gamma and epsilon chains, while a peripheral stalk is formed by the delta and b chains.</text>
</comment>
<dbReference type="NCBIfam" id="NF009988">
    <property type="entry name" value="PRK13454.1"/>
    <property type="match status" value="1"/>
</dbReference>
<accession>A0A1I1IBY0</accession>
<dbReference type="STRING" id="517719.SAMN05421762_0589"/>
<evidence type="ECO:0000256" key="13">
    <source>
        <dbReference type="HAMAP-Rule" id="MF_01398"/>
    </source>
</evidence>